<name>A0A6G0YCQ3_APHCR</name>
<dbReference type="AlphaFoldDB" id="A0A6G0YCQ3"/>
<keyword evidence="2" id="KW-1185">Reference proteome</keyword>
<sequence length="154" mass="18390">MILQYRIIASNFHKVLKYIHQNKFPPSLFKTLLGNYNLNSVRSIKWGKNHEEVALNEFKNKYKIDVYLLYRNQDLKQCLSNKSDYIIYFDADINNYKLNIKHFDKIQGQINLTKSEGCILIIWTTKIYIQWLEIYKLPISLIEGFLKLTNAEHN</sequence>
<proteinExistence type="predicted"/>
<reference evidence="1 2" key="1">
    <citation type="submission" date="2019-08" db="EMBL/GenBank/DDBJ databases">
        <title>Whole genome of Aphis craccivora.</title>
        <authorList>
            <person name="Voronova N.V."/>
            <person name="Shulinski R.S."/>
            <person name="Bandarenka Y.V."/>
            <person name="Zhorov D.G."/>
            <person name="Warner D."/>
        </authorList>
    </citation>
    <scope>NUCLEOTIDE SEQUENCE [LARGE SCALE GENOMIC DNA]</scope>
    <source>
        <strain evidence="1">180601</strain>
        <tissue evidence="1">Whole Body</tissue>
    </source>
</reference>
<protein>
    <submittedName>
        <fullName evidence="1">SWIM-type domain-containing protein</fullName>
    </submittedName>
</protein>
<organism evidence="1 2">
    <name type="scientific">Aphis craccivora</name>
    <name type="common">Cowpea aphid</name>
    <dbReference type="NCBI Taxonomy" id="307492"/>
    <lineage>
        <taxon>Eukaryota</taxon>
        <taxon>Metazoa</taxon>
        <taxon>Ecdysozoa</taxon>
        <taxon>Arthropoda</taxon>
        <taxon>Hexapoda</taxon>
        <taxon>Insecta</taxon>
        <taxon>Pterygota</taxon>
        <taxon>Neoptera</taxon>
        <taxon>Paraneoptera</taxon>
        <taxon>Hemiptera</taxon>
        <taxon>Sternorrhyncha</taxon>
        <taxon>Aphidomorpha</taxon>
        <taxon>Aphidoidea</taxon>
        <taxon>Aphididae</taxon>
        <taxon>Aphidini</taxon>
        <taxon>Aphis</taxon>
        <taxon>Aphis</taxon>
    </lineage>
</organism>
<dbReference type="Gene3D" id="3.90.320.10">
    <property type="match status" value="1"/>
</dbReference>
<dbReference type="Proteomes" id="UP000478052">
    <property type="component" value="Unassembled WGS sequence"/>
</dbReference>
<evidence type="ECO:0000313" key="2">
    <source>
        <dbReference type="Proteomes" id="UP000478052"/>
    </source>
</evidence>
<accession>A0A6G0YCQ3</accession>
<dbReference type="EMBL" id="VUJU01004790">
    <property type="protein sequence ID" value="KAF0753259.1"/>
    <property type="molecule type" value="Genomic_DNA"/>
</dbReference>
<dbReference type="OrthoDB" id="6775482at2759"/>
<dbReference type="InterPro" id="IPR011604">
    <property type="entry name" value="PDDEXK-like_dom_sf"/>
</dbReference>
<evidence type="ECO:0000313" key="1">
    <source>
        <dbReference type="EMBL" id="KAF0753259.1"/>
    </source>
</evidence>
<gene>
    <name evidence="1" type="ORF">FWK35_00019072</name>
</gene>
<comment type="caution">
    <text evidence="1">The sequence shown here is derived from an EMBL/GenBank/DDBJ whole genome shotgun (WGS) entry which is preliminary data.</text>
</comment>